<dbReference type="GO" id="GO:0043565">
    <property type="term" value="F:sequence-specific DNA binding"/>
    <property type="evidence" value="ECO:0007669"/>
    <property type="project" value="InterPro"/>
</dbReference>
<dbReference type="PROSITE" id="PS00041">
    <property type="entry name" value="HTH_ARAC_FAMILY_1"/>
    <property type="match status" value="1"/>
</dbReference>
<protein>
    <submittedName>
        <fullName evidence="7">Two-component system response regulator YesN</fullName>
    </submittedName>
</protein>
<evidence type="ECO:0000259" key="5">
    <source>
        <dbReference type="PROSITE" id="PS01124"/>
    </source>
</evidence>
<dbReference type="Gene3D" id="3.40.50.2300">
    <property type="match status" value="1"/>
</dbReference>
<dbReference type="InterPro" id="IPR020449">
    <property type="entry name" value="Tscrpt_reg_AraC-type_HTH"/>
</dbReference>
<keyword evidence="2" id="KW-0238">DNA-binding</keyword>
<feature type="domain" description="Response regulatory" evidence="6">
    <location>
        <begin position="3"/>
        <end position="119"/>
    </location>
</feature>
<dbReference type="EMBL" id="VNHS01000001">
    <property type="protein sequence ID" value="TYP78932.1"/>
    <property type="molecule type" value="Genomic_DNA"/>
</dbReference>
<dbReference type="SMART" id="SM00448">
    <property type="entry name" value="REC"/>
    <property type="match status" value="1"/>
</dbReference>
<sequence>MYAILLVDDEPGHLIGLSKLIRRWRPHYEVFTAKNGQEALSLCKTVPFHLIITDIQMPILDGLHFAEQLPEGEQPRRVIYLTGYNYFEYAQKAIGLGTFDYVLKPIDIEHFVSVLERAEKSLQEERNRWQERSTMAAALESIVPVYQNRILTEWLLDRRLNADVRADLEEKIGIPEEGYLMVCRLQGLNDRKDWEIDRHRMRIRQWLQDELHRSCQSSLAFAPDHDRQIIVALIKDEPNDGQLEAWACGIGELLDRGEVRLGLSGRGGRFMEEAPGMFAEALAACEEGFYTEGRSVFRYAAARFRAALPIPVDPKEECSITEALHKQSGYEGLKQAIDAVIDRQLGKGAYPRPSDFKEWIIRLLCRVAEAADFLGLDTRAQLVDKMTAMSERQSLHGLREAAADRLVELAAAIAEARKVRKEHTIHDCLAYIDAHYMDDLSLESVAAIFHFNASYFSQYFKSKLNVNFSQYLTQVRLAKAKDLLEQSDERVYRLAERLGYHDVKYFNRVFKKEFGLTPEEYRSIARRMKQLKS</sequence>
<dbReference type="PANTHER" id="PTHR43280">
    <property type="entry name" value="ARAC-FAMILY TRANSCRIPTIONAL REGULATOR"/>
    <property type="match status" value="1"/>
</dbReference>
<keyword evidence="8" id="KW-1185">Reference proteome</keyword>
<evidence type="ECO:0000256" key="4">
    <source>
        <dbReference type="PROSITE-ProRule" id="PRU00169"/>
    </source>
</evidence>
<dbReference type="Proteomes" id="UP000323257">
    <property type="component" value="Unassembled WGS sequence"/>
</dbReference>
<dbReference type="InterPro" id="IPR018062">
    <property type="entry name" value="HTH_AraC-typ_CS"/>
</dbReference>
<keyword evidence="1" id="KW-0805">Transcription regulation</keyword>
<proteinExistence type="predicted"/>
<dbReference type="Gene3D" id="1.10.10.60">
    <property type="entry name" value="Homeodomain-like"/>
    <property type="match status" value="2"/>
</dbReference>
<dbReference type="PANTHER" id="PTHR43280:SF2">
    <property type="entry name" value="HTH-TYPE TRANSCRIPTIONAL REGULATOR EXSA"/>
    <property type="match status" value="1"/>
</dbReference>
<dbReference type="Pfam" id="PF12833">
    <property type="entry name" value="HTH_18"/>
    <property type="match status" value="1"/>
</dbReference>
<dbReference type="InterPro" id="IPR011006">
    <property type="entry name" value="CheY-like_superfamily"/>
</dbReference>
<feature type="modified residue" description="4-aspartylphosphate" evidence="4">
    <location>
        <position position="54"/>
    </location>
</feature>
<feature type="domain" description="HTH araC/xylS-type" evidence="5">
    <location>
        <begin position="426"/>
        <end position="524"/>
    </location>
</feature>
<name>A0A5S5CGT8_9BACL</name>
<evidence type="ECO:0000259" key="6">
    <source>
        <dbReference type="PROSITE" id="PS50110"/>
    </source>
</evidence>
<dbReference type="InterPro" id="IPR009057">
    <property type="entry name" value="Homeodomain-like_sf"/>
</dbReference>
<dbReference type="PROSITE" id="PS01124">
    <property type="entry name" value="HTH_ARAC_FAMILY_2"/>
    <property type="match status" value="1"/>
</dbReference>
<dbReference type="PRINTS" id="PR00032">
    <property type="entry name" value="HTHARAC"/>
</dbReference>
<evidence type="ECO:0000256" key="2">
    <source>
        <dbReference type="ARBA" id="ARBA00023125"/>
    </source>
</evidence>
<evidence type="ECO:0000313" key="8">
    <source>
        <dbReference type="Proteomes" id="UP000323257"/>
    </source>
</evidence>
<dbReference type="Pfam" id="PF00072">
    <property type="entry name" value="Response_reg"/>
    <property type="match status" value="1"/>
</dbReference>
<evidence type="ECO:0000313" key="7">
    <source>
        <dbReference type="EMBL" id="TYP78932.1"/>
    </source>
</evidence>
<reference evidence="7 8" key="1">
    <citation type="submission" date="2019-07" db="EMBL/GenBank/DDBJ databases">
        <title>Genomic Encyclopedia of Type Strains, Phase III (KMG-III): the genomes of soil and plant-associated and newly described type strains.</title>
        <authorList>
            <person name="Whitman W."/>
        </authorList>
    </citation>
    <scope>NUCLEOTIDE SEQUENCE [LARGE SCALE GENOMIC DNA]</scope>
    <source>
        <strain evidence="7 8">BL24</strain>
    </source>
</reference>
<evidence type="ECO:0000256" key="1">
    <source>
        <dbReference type="ARBA" id="ARBA00023015"/>
    </source>
</evidence>
<dbReference type="SUPFAM" id="SSF52172">
    <property type="entry name" value="CheY-like"/>
    <property type="match status" value="1"/>
</dbReference>
<dbReference type="AlphaFoldDB" id="A0A5S5CGT8"/>
<dbReference type="PROSITE" id="PS50110">
    <property type="entry name" value="RESPONSE_REGULATORY"/>
    <property type="match status" value="1"/>
</dbReference>
<comment type="caution">
    <text evidence="7">The sequence shown here is derived from an EMBL/GenBank/DDBJ whole genome shotgun (WGS) entry which is preliminary data.</text>
</comment>
<dbReference type="InterPro" id="IPR018060">
    <property type="entry name" value="HTH_AraC"/>
</dbReference>
<dbReference type="CDD" id="cd17536">
    <property type="entry name" value="REC_YesN-like"/>
    <property type="match status" value="1"/>
</dbReference>
<dbReference type="OrthoDB" id="324626at2"/>
<dbReference type="SUPFAM" id="SSF46689">
    <property type="entry name" value="Homeodomain-like"/>
    <property type="match status" value="2"/>
</dbReference>
<evidence type="ECO:0000256" key="3">
    <source>
        <dbReference type="ARBA" id="ARBA00023163"/>
    </source>
</evidence>
<dbReference type="SMART" id="SM00342">
    <property type="entry name" value="HTH_ARAC"/>
    <property type="match status" value="1"/>
</dbReference>
<dbReference type="GO" id="GO:0000160">
    <property type="term" value="P:phosphorelay signal transduction system"/>
    <property type="evidence" value="ECO:0007669"/>
    <property type="project" value="InterPro"/>
</dbReference>
<accession>A0A5S5CGT8</accession>
<dbReference type="GO" id="GO:0003700">
    <property type="term" value="F:DNA-binding transcription factor activity"/>
    <property type="evidence" value="ECO:0007669"/>
    <property type="project" value="InterPro"/>
</dbReference>
<dbReference type="InterPro" id="IPR001789">
    <property type="entry name" value="Sig_transdc_resp-reg_receiver"/>
</dbReference>
<dbReference type="RefSeq" id="WP_148927055.1">
    <property type="nucleotide sequence ID" value="NZ_VNHS01000001.1"/>
</dbReference>
<keyword evidence="3" id="KW-0804">Transcription</keyword>
<organism evidence="7 8">
    <name type="scientific">Paenibacillus methanolicus</name>
    <dbReference type="NCBI Taxonomy" id="582686"/>
    <lineage>
        <taxon>Bacteria</taxon>
        <taxon>Bacillati</taxon>
        <taxon>Bacillota</taxon>
        <taxon>Bacilli</taxon>
        <taxon>Bacillales</taxon>
        <taxon>Paenibacillaceae</taxon>
        <taxon>Paenibacillus</taxon>
    </lineage>
</organism>
<keyword evidence="4" id="KW-0597">Phosphoprotein</keyword>
<gene>
    <name evidence="7" type="ORF">BCM02_10147</name>
</gene>